<gene>
    <name evidence="1" type="ORF">CROQUDRAFT_31051</name>
</gene>
<feature type="non-terminal residue" evidence="1">
    <location>
        <position position="1"/>
    </location>
</feature>
<dbReference type="Gene3D" id="3.30.420.10">
    <property type="entry name" value="Ribonuclease H-like superfamily/Ribonuclease H"/>
    <property type="match status" value="1"/>
</dbReference>
<dbReference type="OrthoDB" id="2142724at2759"/>
<dbReference type="PANTHER" id="PTHR46564:SF1">
    <property type="entry name" value="TRANSPOSASE"/>
    <property type="match status" value="1"/>
</dbReference>
<name>A0A9P6NGI5_9BASI</name>
<comment type="caution">
    <text evidence="1">The sequence shown here is derived from an EMBL/GenBank/DDBJ whole genome shotgun (WGS) entry which is preliminary data.</text>
</comment>
<dbReference type="EMBL" id="MU167274">
    <property type="protein sequence ID" value="KAG0145558.1"/>
    <property type="molecule type" value="Genomic_DNA"/>
</dbReference>
<evidence type="ECO:0000313" key="1">
    <source>
        <dbReference type="EMBL" id="KAG0145558.1"/>
    </source>
</evidence>
<dbReference type="GO" id="GO:0003676">
    <property type="term" value="F:nucleic acid binding"/>
    <property type="evidence" value="ECO:0007669"/>
    <property type="project" value="InterPro"/>
</dbReference>
<dbReference type="AlphaFoldDB" id="A0A9P6NGI5"/>
<protein>
    <recommendedName>
        <fullName evidence="3">Tc1-like transposase DDE domain-containing protein</fullName>
    </recommendedName>
</protein>
<evidence type="ECO:0008006" key="3">
    <source>
        <dbReference type="Google" id="ProtNLM"/>
    </source>
</evidence>
<organism evidence="1 2">
    <name type="scientific">Cronartium quercuum f. sp. fusiforme G11</name>
    <dbReference type="NCBI Taxonomy" id="708437"/>
    <lineage>
        <taxon>Eukaryota</taxon>
        <taxon>Fungi</taxon>
        <taxon>Dikarya</taxon>
        <taxon>Basidiomycota</taxon>
        <taxon>Pucciniomycotina</taxon>
        <taxon>Pucciniomycetes</taxon>
        <taxon>Pucciniales</taxon>
        <taxon>Coleosporiaceae</taxon>
        <taxon>Cronartium</taxon>
    </lineage>
</organism>
<dbReference type="PANTHER" id="PTHR46564">
    <property type="entry name" value="TRANSPOSASE"/>
    <property type="match status" value="1"/>
</dbReference>
<dbReference type="InterPro" id="IPR036397">
    <property type="entry name" value="RNaseH_sf"/>
</dbReference>
<proteinExistence type="predicted"/>
<sequence>YSLLPEICSGGVIALDVLEGSVNCKRFMSFLKHMVLPCMNVYLAPNSILLLDNAAIHHGSEISWLCTEHG</sequence>
<feature type="non-terminal residue" evidence="1">
    <location>
        <position position="70"/>
    </location>
</feature>
<dbReference type="Proteomes" id="UP000886653">
    <property type="component" value="Unassembled WGS sequence"/>
</dbReference>
<accession>A0A9P6NGI5</accession>
<evidence type="ECO:0000313" key="2">
    <source>
        <dbReference type="Proteomes" id="UP000886653"/>
    </source>
</evidence>
<keyword evidence="2" id="KW-1185">Reference proteome</keyword>
<reference evidence="1" key="1">
    <citation type="submission" date="2013-11" db="EMBL/GenBank/DDBJ databases">
        <title>Genome sequence of the fusiform rust pathogen reveals effectors for host alternation and coevolution with pine.</title>
        <authorList>
            <consortium name="DOE Joint Genome Institute"/>
            <person name="Smith K."/>
            <person name="Pendleton A."/>
            <person name="Kubisiak T."/>
            <person name="Anderson C."/>
            <person name="Salamov A."/>
            <person name="Aerts A."/>
            <person name="Riley R."/>
            <person name="Clum A."/>
            <person name="Lindquist E."/>
            <person name="Ence D."/>
            <person name="Campbell M."/>
            <person name="Kronenberg Z."/>
            <person name="Feau N."/>
            <person name="Dhillon B."/>
            <person name="Hamelin R."/>
            <person name="Burleigh J."/>
            <person name="Smith J."/>
            <person name="Yandell M."/>
            <person name="Nelson C."/>
            <person name="Grigoriev I."/>
            <person name="Davis J."/>
        </authorList>
    </citation>
    <scope>NUCLEOTIDE SEQUENCE</scope>
    <source>
        <strain evidence="1">G11</strain>
    </source>
</reference>